<evidence type="ECO:0000313" key="3">
    <source>
        <dbReference type="Proteomes" id="UP000838878"/>
    </source>
</evidence>
<dbReference type="OrthoDB" id="5984724at2759"/>
<feature type="non-terminal residue" evidence="2">
    <location>
        <position position="308"/>
    </location>
</feature>
<dbReference type="Pfam" id="PF03564">
    <property type="entry name" value="DUF1759"/>
    <property type="match status" value="1"/>
</dbReference>
<evidence type="ECO:0008006" key="4">
    <source>
        <dbReference type="Google" id="ProtNLM"/>
    </source>
</evidence>
<dbReference type="InterPro" id="IPR005312">
    <property type="entry name" value="DUF1759"/>
</dbReference>
<dbReference type="AlphaFoldDB" id="A0A8J9VT83"/>
<dbReference type="PANTHER" id="PTHR47331:SF1">
    <property type="entry name" value="GAG-LIKE PROTEIN"/>
    <property type="match status" value="1"/>
</dbReference>
<evidence type="ECO:0000313" key="2">
    <source>
        <dbReference type="EMBL" id="CAH0726760.1"/>
    </source>
</evidence>
<proteinExistence type="predicted"/>
<protein>
    <recommendedName>
        <fullName evidence="4">Peptidase aspartic putative domain-containing protein</fullName>
    </recommendedName>
</protein>
<keyword evidence="3" id="KW-1185">Reference proteome</keyword>
<feature type="region of interest" description="Disordered" evidence="1">
    <location>
        <begin position="214"/>
        <end position="243"/>
    </location>
</feature>
<dbReference type="PANTHER" id="PTHR47331">
    <property type="entry name" value="PHD-TYPE DOMAIN-CONTAINING PROTEIN"/>
    <property type="match status" value="1"/>
</dbReference>
<feature type="compositionally biased region" description="Low complexity" evidence="1">
    <location>
        <begin position="228"/>
        <end position="243"/>
    </location>
</feature>
<name>A0A8J9VT83_9NEOP</name>
<organism evidence="2 3">
    <name type="scientific">Brenthis ino</name>
    <name type="common">lesser marbled fritillary</name>
    <dbReference type="NCBI Taxonomy" id="405034"/>
    <lineage>
        <taxon>Eukaryota</taxon>
        <taxon>Metazoa</taxon>
        <taxon>Ecdysozoa</taxon>
        <taxon>Arthropoda</taxon>
        <taxon>Hexapoda</taxon>
        <taxon>Insecta</taxon>
        <taxon>Pterygota</taxon>
        <taxon>Neoptera</taxon>
        <taxon>Endopterygota</taxon>
        <taxon>Lepidoptera</taxon>
        <taxon>Glossata</taxon>
        <taxon>Ditrysia</taxon>
        <taxon>Papilionoidea</taxon>
        <taxon>Nymphalidae</taxon>
        <taxon>Heliconiinae</taxon>
        <taxon>Argynnini</taxon>
        <taxon>Brenthis</taxon>
    </lineage>
</organism>
<dbReference type="EMBL" id="OV170226">
    <property type="protein sequence ID" value="CAH0726760.1"/>
    <property type="molecule type" value="Genomic_DNA"/>
</dbReference>
<reference evidence="2" key="1">
    <citation type="submission" date="2021-12" db="EMBL/GenBank/DDBJ databases">
        <authorList>
            <person name="Martin H S."/>
        </authorList>
    </citation>
    <scope>NUCLEOTIDE SEQUENCE</scope>
</reference>
<gene>
    <name evidence="2" type="ORF">BINO364_LOCUS12187</name>
</gene>
<dbReference type="Proteomes" id="UP000838878">
    <property type="component" value="Chromosome 6"/>
</dbReference>
<accession>A0A8J9VT83</accession>
<feature type="compositionally biased region" description="Polar residues" evidence="1">
    <location>
        <begin position="217"/>
        <end position="227"/>
    </location>
</feature>
<evidence type="ECO:0000256" key="1">
    <source>
        <dbReference type="SAM" id="MobiDB-lite"/>
    </source>
</evidence>
<sequence>MHYLKGYLSGEAEQLLRQMPISDSNYERCWSLLNSRYNNKRYLSHFILKRLLSQRNITSESANCLKNLIDTTNDCLSSLTNLGINASTWDIIIIHILTLKLDSESRKQWEFSVTNNNSSEELPTFNQFSEFLTNRYRALEFLDTKSATVTKNSQYNNNVNKFRTFIASANKIQCAFCSEDHRIIHCNNHSAKSCQSSNKCRICNRHHHSLLHPPSSGISGANAETTKNNNGNIGSSSSESNNEMESTPLATFFSTGLVLNQVLLATALVKAASKTGEHYIIRALLDQGSQTSFVTEATVQYLGLRKFL</sequence>